<sequence>MFAKLTLLATALQASLALAGGNAIIKNQCNYDVWVWSVDQSSYGTAIHVPAQSQYSEGFKNACNGCGTSLKVSKTSTLSGGSQTQFEYSIVDNQVWFDISFVDCASGESADSCPGHKDGLSMSSPSAKCGTAHCAAGAYCPTQAYYVDFPMQKLGLQDPVFTCPGVAMGSMDLAMTLCADDGKAVKRSIAGRLLMDA</sequence>
<keyword evidence="1" id="KW-0732">Signal</keyword>
<evidence type="ECO:0000256" key="1">
    <source>
        <dbReference type="SAM" id="SignalP"/>
    </source>
</evidence>
<comment type="caution">
    <text evidence="2">The sequence shown here is derived from an EMBL/GenBank/DDBJ whole genome shotgun (WGS) entry which is preliminary data.</text>
</comment>
<accession>A0A8K0W172</accession>
<dbReference type="InterPro" id="IPR037176">
    <property type="entry name" value="Osmotin/thaumatin-like_sf"/>
</dbReference>
<reference evidence="2" key="1">
    <citation type="journal article" date="2021" name="Nat. Commun.">
        <title>Genetic determinants of endophytism in the Arabidopsis root mycobiome.</title>
        <authorList>
            <person name="Mesny F."/>
            <person name="Miyauchi S."/>
            <person name="Thiergart T."/>
            <person name="Pickel B."/>
            <person name="Atanasova L."/>
            <person name="Karlsson M."/>
            <person name="Huettel B."/>
            <person name="Barry K.W."/>
            <person name="Haridas S."/>
            <person name="Chen C."/>
            <person name="Bauer D."/>
            <person name="Andreopoulos W."/>
            <person name="Pangilinan J."/>
            <person name="LaButti K."/>
            <person name="Riley R."/>
            <person name="Lipzen A."/>
            <person name="Clum A."/>
            <person name="Drula E."/>
            <person name="Henrissat B."/>
            <person name="Kohler A."/>
            <person name="Grigoriev I.V."/>
            <person name="Martin F.M."/>
            <person name="Hacquard S."/>
        </authorList>
    </citation>
    <scope>NUCLEOTIDE SEQUENCE</scope>
    <source>
        <strain evidence="2">MPI-SDFR-AT-0120</strain>
    </source>
</reference>
<dbReference type="EMBL" id="JAGMVJ010000006">
    <property type="protein sequence ID" value="KAH7089587.1"/>
    <property type="molecule type" value="Genomic_DNA"/>
</dbReference>
<dbReference type="Proteomes" id="UP000813461">
    <property type="component" value="Unassembled WGS sequence"/>
</dbReference>
<proteinExistence type="predicted"/>
<dbReference type="OrthoDB" id="5144514at2759"/>
<dbReference type="SUPFAM" id="SSF49870">
    <property type="entry name" value="Osmotin, thaumatin-like protein"/>
    <property type="match status" value="1"/>
</dbReference>
<gene>
    <name evidence="2" type="ORF">FB567DRAFT_305751</name>
</gene>
<name>A0A8K0W172_9PLEO</name>
<feature type="chain" id="PRO_5035426917" evidence="1">
    <location>
        <begin position="20"/>
        <end position="197"/>
    </location>
</feature>
<dbReference type="Pfam" id="PF04681">
    <property type="entry name" value="Bys1"/>
    <property type="match status" value="1"/>
</dbReference>
<dbReference type="PANTHER" id="PTHR36195">
    <property type="entry name" value="DOMAIN PROTEIN, PUTATIVE (AFU_ORTHOLOGUE AFUA_5G01990)-RELATED-RELATED"/>
    <property type="match status" value="1"/>
</dbReference>
<dbReference type="InterPro" id="IPR006771">
    <property type="entry name" value="CetA-like"/>
</dbReference>
<dbReference type="AlphaFoldDB" id="A0A8K0W172"/>
<protein>
    <submittedName>
        <fullName evidence="2">Uncharacterized protein</fullName>
    </submittedName>
</protein>
<evidence type="ECO:0000313" key="2">
    <source>
        <dbReference type="EMBL" id="KAH7089587.1"/>
    </source>
</evidence>
<dbReference type="PANTHER" id="PTHR36195:SF4">
    <property type="entry name" value="DOMAIN PROTEIN, PUTATIVE (AFU_ORTHOLOGUE AFUA_5G01990)-RELATED"/>
    <property type="match status" value="1"/>
</dbReference>
<keyword evidence="3" id="KW-1185">Reference proteome</keyword>
<evidence type="ECO:0000313" key="3">
    <source>
        <dbReference type="Proteomes" id="UP000813461"/>
    </source>
</evidence>
<organism evidence="2 3">
    <name type="scientific">Paraphoma chrysanthemicola</name>
    <dbReference type="NCBI Taxonomy" id="798071"/>
    <lineage>
        <taxon>Eukaryota</taxon>
        <taxon>Fungi</taxon>
        <taxon>Dikarya</taxon>
        <taxon>Ascomycota</taxon>
        <taxon>Pezizomycotina</taxon>
        <taxon>Dothideomycetes</taxon>
        <taxon>Pleosporomycetidae</taxon>
        <taxon>Pleosporales</taxon>
        <taxon>Pleosporineae</taxon>
        <taxon>Phaeosphaeriaceae</taxon>
        <taxon>Paraphoma</taxon>
    </lineage>
</organism>
<feature type="signal peptide" evidence="1">
    <location>
        <begin position="1"/>
        <end position="19"/>
    </location>
</feature>